<dbReference type="GO" id="GO:0051864">
    <property type="term" value="F:histone H3K36 demethylase activity"/>
    <property type="evidence" value="ECO:0007669"/>
    <property type="project" value="TreeGrafter"/>
</dbReference>
<evidence type="ECO:0000256" key="2">
    <source>
        <dbReference type="ARBA" id="ARBA00023004"/>
    </source>
</evidence>
<keyword evidence="1 3" id="KW-0479">Metal-binding</keyword>
<comment type="function">
    <text evidence="3">Oxygenase that can act as both a histone lysine demethylase and a ribosomal histidine hydroxylase.</text>
</comment>
<name>A0A9N8D8U7_9STRA</name>
<comment type="cofactor">
    <cofactor evidence="3">
        <name>Fe(2+)</name>
        <dbReference type="ChEBI" id="CHEBI:29033"/>
    </cofactor>
    <text evidence="3">Binds 1 Fe(2+) ion per subunit.</text>
</comment>
<keyword evidence="7" id="KW-1185">Reference proteome</keyword>
<keyword evidence="4" id="KW-0732">Signal</keyword>
<keyword evidence="3" id="KW-0804">Transcription</keyword>
<evidence type="ECO:0000259" key="5">
    <source>
        <dbReference type="PROSITE" id="PS51184"/>
    </source>
</evidence>
<feature type="signal peptide" evidence="4">
    <location>
        <begin position="1"/>
        <end position="18"/>
    </location>
</feature>
<dbReference type="PANTHER" id="PTHR13096">
    <property type="entry name" value="MINA53 MYC INDUCED NUCLEAR ANTIGEN"/>
    <property type="match status" value="1"/>
</dbReference>
<evidence type="ECO:0000256" key="1">
    <source>
        <dbReference type="ARBA" id="ARBA00022723"/>
    </source>
</evidence>
<dbReference type="Pfam" id="PF08007">
    <property type="entry name" value="JmjC_2"/>
    <property type="match status" value="1"/>
</dbReference>
<keyword evidence="3" id="KW-0223">Dioxygenase</keyword>
<dbReference type="EMBL" id="CAICTM010000034">
    <property type="protein sequence ID" value="CAB9498249.1"/>
    <property type="molecule type" value="Genomic_DNA"/>
</dbReference>
<dbReference type="GO" id="GO:0032453">
    <property type="term" value="F:histone H3K4 demethylase activity"/>
    <property type="evidence" value="ECO:0007669"/>
    <property type="project" value="TreeGrafter"/>
</dbReference>
<sequence length="512" mass="56781">MLISLFLLLVHAVALANGFSSLVNSPVDGAINTVSGTQKSPSSDQDNETEESKALLSILGGETGLSDFFDSVWQHQPALIRTSISTSATSATLNNVHFDEEKMKLSPFEELIGQGWTILTDLMEQPFRPNENEPPLVIHNGLVQHPQEWMPAYSSTSLYAPYLNGSTVMQAHADCLSPWLAAFCQDLQKTFPYVYTNTYITPPHSRALNCHADDRDVLVVQLAGSKHWQVKKEVPIPFPYPHEQVGKADLEVPDYVEQGEDALTCTLQPGDVLYIPRGHCHQAQCTDELSFHVTIAVATFDWTLAGMIHQASKNILTNALQHRKSILPLQGLQHVPGNDDKTTTTKKQALQTQIDQALDLLHQQITPDAVLNNLQARIDPHRERAHVGREAQIQRGLVRLNSHRHNNNNNNNDNTKPSPAVIGMLASKQINFDTKLRAATDEERQQLPRVSKLQVREEMAQDVQSILAELKANPASLSDILSLRTSPAWCQLAWLGFAKQAVEVGELALAEE</sequence>
<keyword evidence="3" id="KW-0539">Nucleus</keyword>
<evidence type="ECO:0000256" key="3">
    <source>
        <dbReference type="RuleBase" id="RU366061"/>
    </source>
</evidence>
<dbReference type="OrthoDB" id="425950at2759"/>
<dbReference type="Gene3D" id="2.60.120.650">
    <property type="entry name" value="Cupin"/>
    <property type="match status" value="1"/>
</dbReference>
<comment type="similarity">
    <text evidence="3">Belongs to the ROX family.</text>
</comment>
<dbReference type="Proteomes" id="UP001153069">
    <property type="component" value="Unassembled WGS sequence"/>
</dbReference>
<accession>A0A9N8D8U7</accession>
<organism evidence="6 7">
    <name type="scientific">Seminavis robusta</name>
    <dbReference type="NCBI Taxonomy" id="568900"/>
    <lineage>
        <taxon>Eukaryota</taxon>
        <taxon>Sar</taxon>
        <taxon>Stramenopiles</taxon>
        <taxon>Ochrophyta</taxon>
        <taxon>Bacillariophyta</taxon>
        <taxon>Bacillariophyceae</taxon>
        <taxon>Bacillariophycidae</taxon>
        <taxon>Naviculales</taxon>
        <taxon>Naviculaceae</taxon>
        <taxon>Seminavis</taxon>
    </lineage>
</organism>
<evidence type="ECO:0000313" key="6">
    <source>
        <dbReference type="EMBL" id="CAB9498249.1"/>
    </source>
</evidence>
<dbReference type="EC" id="1.14.11.-" evidence="3"/>
<dbReference type="InterPro" id="IPR039994">
    <property type="entry name" value="NO66-like"/>
</dbReference>
<comment type="caution">
    <text evidence="6">The sequence shown here is derived from an EMBL/GenBank/DDBJ whole genome shotgun (WGS) entry which is preliminary data.</text>
</comment>
<dbReference type="AlphaFoldDB" id="A0A9N8D8U7"/>
<reference evidence="6" key="1">
    <citation type="submission" date="2020-06" db="EMBL/GenBank/DDBJ databases">
        <authorList>
            <consortium name="Plant Systems Biology data submission"/>
        </authorList>
    </citation>
    <scope>NUCLEOTIDE SEQUENCE</scope>
    <source>
        <strain evidence="6">D6</strain>
    </source>
</reference>
<comment type="subcellular location">
    <subcellularLocation>
        <location evidence="3">Nucleus</location>
    </subcellularLocation>
</comment>
<dbReference type="SUPFAM" id="SSF51197">
    <property type="entry name" value="Clavaminate synthase-like"/>
    <property type="match status" value="1"/>
</dbReference>
<feature type="chain" id="PRO_5040433499" description="Bifunctional lysine-specific demethylase and histidyl-hydroxylase" evidence="4">
    <location>
        <begin position="19"/>
        <end position="512"/>
    </location>
</feature>
<dbReference type="SMART" id="SM00558">
    <property type="entry name" value="JmjC"/>
    <property type="match status" value="1"/>
</dbReference>
<dbReference type="InterPro" id="IPR003347">
    <property type="entry name" value="JmjC_dom"/>
</dbReference>
<dbReference type="PROSITE" id="PS51184">
    <property type="entry name" value="JMJC"/>
    <property type="match status" value="1"/>
</dbReference>
<dbReference type="GO" id="GO:0005506">
    <property type="term" value="F:iron ion binding"/>
    <property type="evidence" value="ECO:0007669"/>
    <property type="project" value="UniProtKB-UniRule"/>
</dbReference>
<evidence type="ECO:0000256" key="4">
    <source>
        <dbReference type="SAM" id="SignalP"/>
    </source>
</evidence>
<feature type="domain" description="JmjC" evidence="5">
    <location>
        <begin position="158"/>
        <end position="314"/>
    </location>
</feature>
<proteinExistence type="inferred from homology"/>
<gene>
    <name evidence="6" type="ORF">SEMRO_34_G021820.1</name>
</gene>
<dbReference type="GO" id="GO:0005730">
    <property type="term" value="C:nucleolus"/>
    <property type="evidence" value="ECO:0007669"/>
    <property type="project" value="TreeGrafter"/>
</dbReference>
<keyword evidence="3" id="KW-0805">Transcription regulation</keyword>
<protein>
    <recommendedName>
        <fullName evidence="3">Bifunctional lysine-specific demethylase and histidyl-hydroxylase</fullName>
        <ecNumber evidence="3">1.14.11.-</ecNumber>
    </recommendedName>
</protein>
<keyword evidence="2 3" id="KW-0408">Iron</keyword>
<keyword evidence="3" id="KW-0560">Oxidoreductase</keyword>
<dbReference type="PANTHER" id="PTHR13096:SF8">
    <property type="entry name" value="RIBOSOMAL OXYGENASE 1"/>
    <property type="match status" value="1"/>
</dbReference>
<evidence type="ECO:0000313" key="7">
    <source>
        <dbReference type="Proteomes" id="UP001153069"/>
    </source>
</evidence>